<dbReference type="InterPro" id="IPR005097">
    <property type="entry name" value="Sacchrp_dh_NADP-bd"/>
</dbReference>
<sequence>MRIAVYGATGYQAGLVLAELARRNIDMVLVGRDGDRVRAAAAAVDVGEPRWRVAHTDDHDAMVAAFRDADTVVNCAGPFTPTGPAVVRAAVAAGCHYVDTAGEQLYLDAVFRGFATAAEDAGVTVVPGTNDACLPVDLVARLLAERVDPIEEVIVSHLVVGAGGMSRGSLRSLAETIDVVRSGGLVYQDGEWRGDVPARPRSVVFPDAAAPTTVARFPLPEVVTIPRHTSVRRVEGLADAALGARLATPLAGPVIAGLPAGPSEDDRRGQRFTYVVDVSGADGRWVRGVVRGVDTYGSTATISVEAARRLALGGTRPGVLVPAQAFDPTDFLDFLGGHGIDWTITLLDGVPVSS</sequence>
<comment type="caution">
    <text evidence="2">The sequence shown here is derived from an EMBL/GenBank/DDBJ whole genome shotgun (WGS) entry which is preliminary data.</text>
</comment>
<name>A0ABV8KSX0_9ACTN</name>
<keyword evidence="3" id="KW-1185">Reference proteome</keyword>
<dbReference type="InterPro" id="IPR036291">
    <property type="entry name" value="NAD(P)-bd_dom_sf"/>
</dbReference>
<accession>A0ABV8KSX0</accession>
<feature type="domain" description="Saccharopine dehydrogenase NADP binding" evidence="1">
    <location>
        <begin position="3"/>
        <end position="126"/>
    </location>
</feature>
<protein>
    <submittedName>
        <fullName evidence="2">Saccharopine dehydrogenase family protein</fullName>
    </submittedName>
</protein>
<proteinExistence type="predicted"/>
<dbReference type="RefSeq" id="WP_377550399.1">
    <property type="nucleotide sequence ID" value="NZ_JBHSBN010000022.1"/>
</dbReference>
<evidence type="ECO:0000259" key="1">
    <source>
        <dbReference type="Pfam" id="PF03435"/>
    </source>
</evidence>
<evidence type="ECO:0000313" key="2">
    <source>
        <dbReference type="EMBL" id="MFC4109240.1"/>
    </source>
</evidence>
<reference evidence="3" key="1">
    <citation type="journal article" date="2019" name="Int. J. Syst. Evol. Microbiol.">
        <title>The Global Catalogue of Microorganisms (GCM) 10K type strain sequencing project: providing services to taxonomists for standard genome sequencing and annotation.</title>
        <authorList>
            <consortium name="The Broad Institute Genomics Platform"/>
            <consortium name="The Broad Institute Genome Sequencing Center for Infectious Disease"/>
            <person name="Wu L."/>
            <person name="Ma J."/>
        </authorList>
    </citation>
    <scope>NUCLEOTIDE SEQUENCE [LARGE SCALE GENOMIC DNA]</scope>
    <source>
        <strain evidence="3">2902at01</strain>
    </source>
</reference>
<dbReference type="PANTHER" id="PTHR43781">
    <property type="entry name" value="SACCHAROPINE DEHYDROGENASE"/>
    <property type="match status" value="1"/>
</dbReference>
<dbReference type="Gene3D" id="3.40.50.720">
    <property type="entry name" value="NAD(P)-binding Rossmann-like Domain"/>
    <property type="match status" value="1"/>
</dbReference>
<dbReference type="Proteomes" id="UP001595868">
    <property type="component" value="Unassembled WGS sequence"/>
</dbReference>
<dbReference type="SUPFAM" id="SSF51735">
    <property type="entry name" value="NAD(P)-binding Rossmann-fold domains"/>
    <property type="match status" value="1"/>
</dbReference>
<dbReference type="PANTHER" id="PTHR43781:SF1">
    <property type="entry name" value="SACCHAROPINE DEHYDROGENASE"/>
    <property type="match status" value="1"/>
</dbReference>
<organism evidence="2 3">
    <name type="scientific">Micromonospora zhanjiangensis</name>
    <dbReference type="NCBI Taxonomy" id="1522057"/>
    <lineage>
        <taxon>Bacteria</taxon>
        <taxon>Bacillati</taxon>
        <taxon>Actinomycetota</taxon>
        <taxon>Actinomycetes</taxon>
        <taxon>Micromonosporales</taxon>
        <taxon>Micromonosporaceae</taxon>
        <taxon>Micromonospora</taxon>
    </lineage>
</organism>
<dbReference type="Pfam" id="PF03435">
    <property type="entry name" value="Sacchrp_dh_NADP"/>
    <property type="match status" value="1"/>
</dbReference>
<gene>
    <name evidence="2" type="ORF">ACFOX0_25335</name>
</gene>
<dbReference type="EMBL" id="JBHSBN010000022">
    <property type="protein sequence ID" value="MFC4109240.1"/>
    <property type="molecule type" value="Genomic_DNA"/>
</dbReference>
<evidence type="ECO:0000313" key="3">
    <source>
        <dbReference type="Proteomes" id="UP001595868"/>
    </source>
</evidence>